<dbReference type="Proteomes" id="UP001209318">
    <property type="component" value="Unassembled WGS sequence"/>
</dbReference>
<protein>
    <submittedName>
        <fullName evidence="3">FixH family protein</fullName>
    </submittedName>
</protein>
<dbReference type="RefSeq" id="WP_263074018.1">
    <property type="nucleotide sequence ID" value="NZ_JAOUSF010000005.1"/>
</dbReference>
<name>A0AAE3IU76_9BACI</name>
<feature type="chain" id="PRO_5042031704" evidence="1">
    <location>
        <begin position="22"/>
        <end position="134"/>
    </location>
</feature>
<dbReference type="InterPro" id="IPR013783">
    <property type="entry name" value="Ig-like_fold"/>
</dbReference>
<proteinExistence type="predicted"/>
<evidence type="ECO:0000259" key="2">
    <source>
        <dbReference type="Pfam" id="PF13115"/>
    </source>
</evidence>
<dbReference type="EMBL" id="JAOUSF010000005">
    <property type="protein sequence ID" value="MCU9614693.1"/>
    <property type="molecule type" value="Genomic_DNA"/>
</dbReference>
<gene>
    <name evidence="3" type="ORF">OEV98_14210</name>
</gene>
<evidence type="ECO:0000313" key="4">
    <source>
        <dbReference type="Proteomes" id="UP001209318"/>
    </source>
</evidence>
<accession>A0AAE3IU76</accession>
<reference evidence="3" key="1">
    <citation type="submission" date="2022-10" db="EMBL/GenBank/DDBJ databases">
        <title>Description of Fervidibacillus gen. nov. in the family Fervidibacillaceae fam. nov. with two species, Fervidibacillus albus sp. nov., and Fervidibacillus halotolerans sp. nov., isolated from tidal flat sediments.</title>
        <authorList>
            <person name="Kwon K.K."/>
            <person name="Yang S.-H."/>
        </authorList>
    </citation>
    <scope>NUCLEOTIDE SEQUENCE</scope>
    <source>
        <strain evidence="3">JCM 19140</strain>
    </source>
</reference>
<feature type="signal peptide" evidence="1">
    <location>
        <begin position="1"/>
        <end position="21"/>
    </location>
</feature>
<keyword evidence="1" id="KW-0732">Signal</keyword>
<keyword evidence="4" id="KW-1185">Reference proteome</keyword>
<evidence type="ECO:0000256" key="1">
    <source>
        <dbReference type="SAM" id="SignalP"/>
    </source>
</evidence>
<dbReference type="Pfam" id="PF13115">
    <property type="entry name" value="YtkA"/>
    <property type="match status" value="1"/>
</dbReference>
<dbReference type="AlphaFoldDB" id="A0AAE3IU76"/>
<dbReference type="PROSITE" id="PS51257">
    <property type="entry name" value="PROKAR_LIPOPROTEIN"/>
    <property type="match status" value="1"/>
</dbReference>
<evidence type="ECO:0000313" key="3">
    <source>
        <dbReference type="EMBL" id="MCU9614693.1"/>
    </source>
</evidence>
<feature type="domain" description="YtkA-like" evidence="2">
    <location>
        <begin position="32"/>
        <end position="112"/>
    </location>
</feature>
<comment type="caution">
    <text evidence="3">The sequence shown here is derived from an EMBL/GenBank/DDBJ whole genome shotgun (WGS) entry which is preliminary data.</text>
</comment>
<organism evidence="3 4">
    <name type="scientific">Perspicuibacillus lycopersici</name>
    <dbReference type="NCBI Taxonomy" id="1325689"/>
    <lineage>
        <taxon>Bacteria</taxon>
        <taxon>Bacillati</taxon>
        <taxon>Bacillota</taxon>
        <taxon>Bacilli</taxon>
        <taxon>Bacillales</taxon>
        <taxon>Bacillaceae</taxon>
        <taxon>Perspicuibacillus</taxon>
    </lineage>
</organism>
<sequence length="134" mass="15098">MKKILLFSLLSSIFIFLTACNQEKQNSGEVPEMVDVQLEVPKQAEAGEAVTLAAHVTQGNENVDDADEVIFEIWAKDKKEDSTMVEVTQHEKGIYQADYTFDESGIYYVQSHVTARRMHVMPKTEIVIGESSKE</sequence>
<dbReference type="InterPro" id="IPR032693">
    <property type="entry name" value="YtkA-like_dom"/>
</dbReference>
<dbReference type="Gene3D" id="2.60.40.10">
    <property type="entry name" value="Immunoglobulins"/>
    <property type="match status" value="1"/>
</dbReference>